<dbReference type="AlphaFoldDB" id="A0A1Z4VTF8"/>
<proteinExistence type="predicted"/>
<evidence type="ECO:0000313" key="1">
    <source>
        <dbReference type="EMBL" id="BAZ94618.1"/>
    </source>
</evidence>
<dbReference type="KEGG" id="ttc:FOKN1_2241"/>
<dbReference type="Proteomes" id="UP000218765">
    <property type="component" value="Chromosome"/>
</dbReference>
<organism evidence="1 2">
    <name type="scientific">Thiohalobacter thiocyanaticus</name>
    <dbReference type="NCBI Taxonomy" id="585455"/>
    <lineage>
        <taxon>Bacteria</taxon>
        <taxon>Pseudomonadati</taxon>
        <taxon>Pseudomonadota</taxon>
        <taxon>Gammaproteobacteria</taxon>
        <taxon>Thiohalobacterales</taxon>
        <taxon>Thiohalobacteraceae</taxon>
        <taxon>Thiohalobacter</taxon>
    </lineage>
</organism>
<accession>A0A1Z4VTF8</accession>
<keyword evidence="2" id="KW-1185">Reference proteome</keyword>
<name>A0A1Z4VTF8_9GAMM</name>
<dbReference type="EMBL" id="AP018052">
    <property type="protein sequence ID" value="BAZ94618.1"/>
    <property type="molecule type" value="Genomic_DNA"/>
</dbReference>
<gene>
    <name evidence="1" type="ORF">FOKN1_2241</name>
</gene>
<evidence type="ECO:0000313" key="2">
    <source>
        <dbReference type="Proteomes" id="UP000218765"/>
    </source>
</evidence>
<reference evidence="1 2" key="1">
    <citation type="submission" date="2017-05" db="EMBL/GenBank/DDBJ databases">
        <title>Thiocyanate degradation by Thiohalobacter thiocyanaticus FOKN1.</title>
        <authorList>
            <person name="Oshiki M."/>
            <person name="Fukushima T."/>
            <person name="Kawano S."/>
            <person name="Nakagawa J."/>
        </authorList>
    </citation>
    <scope>NUCLEOTIDE SEQUENCE [LARGE SCALE GENOMIC DNA]</scope>
    <source>
        <strain evidence="1 2">FOKN1</strain>
    </source>
</reference>
<sequence length="250" mass="28851">MRLPDSYMYQSHDGEIGMYDPQIYLHKSIVMQRLLDAVCRGYVRHTAGVVPAHKAPRLAEKFAQCYSVHRNANQRAYARRKGQANARLFILVNSEAPTQLLWWLLATEGEGAVHGLERLRHARNARGRVRVGDDYELIRRTRRRDKGGGAVWSWRMTRECYSQWRERIIQASRRSVSTEINRAVRSLYRTPGYSGVRDQVGKLIALARSEWRRRHGNADALMLAPKLGYVDRLPDSTVLLSDWCRGMSDT</sequence>
<protein>
    <submittedName>
        <fullName evidence="1">Uncharacterized protein</fullName>
    </submittedName>
</protein>